<dbReference type="SMART" id="SM00355">
    <property type="entry name" value="ZnF_C2H2"/>
    <property type="match status" value="15"/>
</dbReference>
<dbReference type="Gene3D" id="3.30.160.60">
    <property type="entry name" value="Classic Zinc Finger"/>
    <property type="match status" value="4"/>
</dbReference>
<dbReference type="PROSITE" id="PS00028">
    <property type="entry name" value="ZINC_FINGER_C2H2_1"/>
    <property type="match status" value="8"/>
</dbReference>
<keyword evidence="3" id="KW-0677">Repeat</keyword>
<dbReference type="GO" id="GO:0005634">
    <property type="term" value="C:nucleus"/>
    <property type="evidence" value="ECO:0007669"/>
    <property type="project" value="UniProtKB-SubCell"/>
</dbReference>
<dbReference type="PANTHER" id="PTHR24376:SF235">
    <property type="entry name" value="C2H2-TYPE DOMAIN-CONTAINING PROTEIN"/>
    <property type="match status" value="1"/>
</dbReference>
<protein>
    <submittedName>
        <fullName evidence="9 10">Zinc finger protein 555-like isoform X1</fullName>
    </submittedName>
</protein>
<evidence type="ECO:0000256" key="3">
    <source>
        <dbReference type="ARBA" id="ARBA00022737"/>
    </source>
</evidence>
<organism evidence="9">
    <name type="scientific">Diabrotica virgifera virgifera</name>
    <name type="common">western corn rootworm</name>
    <dbReference type="NCBI Taxonomy" id="50390"/>
    <lineage>
        <taxon>Eukaryota</taxon>
        <taxon>Metazoa</taxon>
        <taxon>Ecdysozoa</taxon>
        <taxon>Arthropoda</taxon>
        <taxon>Hexapoda</taxon>
        <taxon>Insecta</taxon>
        <taxon>Pterygota</taxon>
        <taxon>Neoptera</taxon>
        <taxon>Endopterygota</taxon>
        <taxon>Coleoptera</taxon>
        <taxon>Polyphaga</taxon>
        <taxon>Cucujiformia</taxon>
        <taxon>Chrysomeloidea</taxon>
        <taxon>Chrysomelidae</taxon>
        <taxon>Galerucinae</taxon>
        <taxon>Diabroticina</taxon>
        <taxon>Diabroticites</taxon>
        <taxon>Diabrotica</taxon>
    </lineage>
</organism>
<dbReference type="Pfam" id="PF12756">
    <property type="entry name" value="zf-C2H2_2"/>
    <property type="match status" value="1"/>
</dbReference>
<evidence type="ECO:0000259" key="8">
    <source>
        <dbReference type="PROSITE" id="PS50157"/>
    </source>
</evidence>
<evidence type="ECO:0000256" key="5">
    <source>
        <dbReference type="ARBA" id="ARBA00022833"/>
    </source>
</evidence>
<dbReference type="RefSeq" id="XP_028142497.1">
    <property type="nucleotide sequence ID" value="XM_028286696.1"/>
</dbReference>
<comment type="subcellular location">
    <subcellularLocation>
        <location evidence="1">Nucleus</location>
    </subcellularLocation>
</comment>
<keyword evidence="6" id="KW-0539">Nucleus</keyword>
<dbReference type="InterPro" id="IPR041661">
    <property type="entry name" value="ZN622/Rei1/Reh1_Znf-C2H2"/>
</dbReference>
<dbReference type="RefSeq" id="XP_028142499.1">
    <property type="nucleotide sequence ID" value="XM_028286698.1"/>
</dbReference>
<reference evidence="9 10" key="1">
    <citation type="submission" date="2025-04" db="UniProtKB">
        <authorList>
            <consortium name="RefSeq"/>
        </authorList>
    </citation>
    <scope>IDENTIFICATION</scope>
    <source>
        <tissue evidence="9 10">Whole insect</tissue>
    </source>
</reference>
<feature type="domain" description="C2H2-type" evidence="8">
    <location>
        <begin position="259"/>
        <end position="287"/>
    </location>
</feature>
<keyword evidence="2" id="KW-0479">Metal-binding</keyword>
<evidence type="ECO:0000256" key="7">
    <source>
        <dbReference type="PROSITE-ProRule" id="PRU00042"/>
    </source>
</evidence>
<keyword evidence="5" id="KW-0862">Zinc</keyword>
<dbReference type="Pfam" id="PF00096">
    <property type="entry name" value="zf-C2H2"/>
    <property type="match status" value="1"/>
</dbReference>
<feature type="domain" description="C2H2-type" evidence="8">
    <location>
        <begin position="428"/>
        <end position="451"/>
    </location>
</feature>
<name>A0A6P7G661_DIAVI</name>
<sequence length="500" mass="60236">MNAWYVCGSRFRTREDKTSHAVKHLTCRLCDVLFKSNDEKNIHDTEVHLKFECPHCTAIFTKNKKLKQHIKAEHGSVFSCLYCVDKFETKEKRNKHIKVKHLFDKCRYCEFSSIYQLVSRHMEIKHLLKCKYCSENFWPEQQDLNSHLIDHKCQNCDKFLIGHLIYRLYLTSNHNTCKHEFPCEYCDNIFFSTAQERDHHEREVHEPFKCYHCDSFYSENWHMRQHIEDKHDLKCQYCDDSFESFEEQNIHDISVHLTIKCPYCDRLFREDKQLQQHVNIEHYLECRYCDETFLYNRERSFHERCIHLTIECPHCDTLFSEEKDLEKHNPLCKNLYAIIGNRSGNRRNLNYFKCPNCVRLLNSDLELDTHIRNKHHFQCPYCNKSFKSSEEVHSHDSDVHLTIKCPQCESLFRSNELLRRHIKLKHNFECLYCDESFKSLQETEAHDRSVHLTNACPDRQRLFREDFLLDKHVKLKHKRKGETGETQKPDLSFPLVEVAK</sequence>
<dbReference type="AlphaFoldDB" id="A0A6P7G661"/>
<evidence type="ECO:0000256" key="6">
    <source>
        <dbReference type="ARBA" id="ARBA00023242"/>
    </source>
</evidence>
<evidence type="ECO:0000256" key="2">
    <source>
        <dbReference type="ARBA" id="ARBA00022723"/>
    </source>
</evidence>
<feature type="domain" description="C2H2-type" evidence="8">
    <location>
        <begin position="377"/>
        <end position="400"/>
    </location>
</feature>
<evidence type="ECO:0000256" key="1">
    <source>
        <dbReference type="ARBA" id="ARBA00004123"/>
    </source>
</evidence>
<feature type="domain" description="C2H2-type" evidence="8">
    <location>
        <begin position="352"/>
        <end position="380"/>
    </location>
</feature>
<dbReference type="PANTHER" id="PTHR24376">
    <property type="entry name" value="ZINC FINGER PROTEIN"/>
    <property type="match status" value="1"/>
</dbReference>
<dbReference type="GO" id="GO:0000978">
    <property type="term" value="F:RNA polymerase II cis-regulatory region sequence-specific DNA binding"/>
    <property type="evidence" value="ECO:0007669"/>
    <property type="project" value="TreeGrafter"/>
</dbReference>
<feature type="domain" description="C2H2-type" evidence="8">
    <location>
        <begin position="51"/>
        <end position="74"/>
    </location>
</feature>
<dbReference type="InterPro" id="IPR013087">
    <property type="entry name" value="Znf_C2H2_type"/>
</dbReference>
<proteinExistence type="predicted"/>
<dbReference type="Gene3D" id="1.10.8.1320">
    <property type="match status" value="1"/>
</dbReference>
<dbReference type="RefSeq" id="XP_028142498.1">
    <property type="nucleotide sequence ID" value="XM_028286697.1"/>
</dbReference>
<feature type="domain" description="C2H2-type" evidence="8">
    <location>
        <begin position="403"/>
        <end position="429"/>
    </location>
</feature>
<keyword evidence="4 7" id="KW-0863">Zinc-finger</keyword>
<evidence type="ECO:0000313" key="9">
    <source>
        <dbReference type="RefSeq" id="XP_028142497.1"/>
    </source>
</evidence>
<gene>
    <name evidence="9 10 11" type="primary">LOC114336348</name>
</gene>
<accession>A0A6P7G661</accession>
<dbReference type="PROSITE" id="PS50157">
    <property type="entry name" value="ZINC_FINGER_C2H2_2"/>
    <property type="match status" value="6"/>
</dbReference>
<dbReference type="GO" id="GO:0008270">
    <property type="term" value="F:zinc ion binding"/>
    <property type="evidence" value="ECO:0007669"/>
    <property type="project" value="UniProtKB-KW"/>
</dbReference>
<dbReference type="GO" id="GO:0001228">
    <property type="term" value="F:DNA-binding transcription activator activity, RNA polymerase II-specific"/>
    <property type="evidence" value="ECO:0007669"/>
    <property type="project" value="TreeGrafter"/>
</dbReference>
<evidence type="ECO:0000313" key="10">
    <source>
        <dbReference type="RefSeq" id="XP_028142498.1"/>
    </source>
</evidence>
<evidence type="ECO:0000313" key="11">
    <source>
        <dbReference type="RefSeq" id="XP_028142499.1"/>
    </source>
</evidence>
<evidence type="ECO:0000256" key="4">
    <source>
        <dbReference type="ARBA" id="ARBA00022771"/>
    </source>
</evidence>